<evidence type="ECO:0000313" key="4">
    <source>
        <dbReference type="EMBL" id="MBB5348428.1"/>
    </source>
</evidence>
<dbReference type="Pfam" id="PF23536">
    <property type="entry name" value="TraK_C"/>
    <property type="match status" value="1"/>
</dbReference>
<gene>
    <name evidence="4" type="ORF">HNQ81_002163</name>
</gene>
<dbReference type="Proteomes" id="UP000539642">
    <property type="component" value="Unassembled WGS sequence"/>
</dbReference>
<dbReference type="AlphaFoldDB" id="A0A840V0M7"/>
<dbReference type="EMBL" id="JACHEO010000011">
    <property type="protein sequence ID" value="MBB5348428.1"/>
    <property type="molecule type" value="Genomic_DNA"/>
</dbReference>
<reference evidence="4 5" key="1">
    <citation type="submission" date="2020-08" db="EMBL/GenBank/DDBJ databases">
        <title>Genomic Encyclopedia of Type Strains, Phase IV (KMG-IV): sequencing the most valuable type-strain genomes for metagenomic binning, comparative biology and taxonomic classification.</title>
        <authorList>
            <person name="Goeker M."/>
        </authorList>
    </citation>
    <scope>NUCLEOTIDE SEQUENCE [LARGE SCALE GENOMIC DNA]</scope>
    <source>
        <strain evidence="4 5">DSM 28570</strain>
    </source>
</reference>
<keyword evidence="1" id="KW-0732">Signal</keyword>
<evidence type="ECO:0000313" key="5">
    <source>
        <dbReference type="Proteomes" id="UP000539642"/>
    </source>
</evidence>
<dbReference type="InterPro" id="IPR055397">
    <property type="entry name" value="TraK_C"/>
</dbReference>
<feature type="chain" id="PRO_5032333546" evidence="1">
    <location>
        <begin position="22"/>
        <end position="245"/>
    </location>
</feature>
<dbReference type="Pfam" id="PF06586">
    <property type="entry name" value="TraK_N"/>
    <property type="match status" value="1"/>
</dbReference>
<name>A0A840V0M7_9BACT</name>
<dbReference type="RefSeq" id="WP_183351152.1">
    <property type="nucleotide sequence ID" value="NZ_JACHEO010000011.1"/>
</dbReference>
<sequence>MARILLASAVLILTFAGNCLASEVIQAEIPTTVELSNRDINRIVCPGPMNDLIFSQEKAMTGHFSGNNGFIKFKIEDSGSEYVYADTQSELFVVCNNAVYTLLVTPADIPSVTLRLASPSGDTFKKNINHYQKMPLEKQALLLIREAYHGDYPASYRISDSTRTVSLSPDLEIQLLQVVDVDGVGLRLRKYQATSLSEGSIDVSEHLFLSSSISNSILAVAVDNHTLELSQSTMVFVVDQKERVK</sequence>
<accession>A0A840V0M7</accession>
<evidence type="ECO:0000259" key="3">
    <source>
        <dbReference type="Pfam" id="PF23536"/>
    </source>
</evidence>
<proteinExistence type="predicted"/>
<comment type="caution">
    <text evidence="4">The sequence shown here is derived from an EMBL/GenBank/DDBJ whole genome shotgun (WGS) entry which is preliminary data.</text>
</comment>
<organism evidence="4 5">
    <name type="scientific">Desulfoprunum benzoelyticum</name>
    <dbReference type="NCBI Taxonomy" id="1506996"/>
    <lineage>
        <taxon>Bacteria</taxon>
        <taxon>Pseudomonadati</taxon>
        <taxon>Thermodesulfobacteriota</taxon>
        <taxon>Desulfobulbia</taxon>
        <taxon>Desulfobulbales</taxon>
        <taxon>Desulfobulbaceae</taxon>
        <taxon>Desulfoprunum</taxon>
    </lineage>
</organism>
<evidence type="ECO:0000259" key="2">
    <source>
        <dbReference type="Pfam" id="PF06586"/>
    </source>
</evidence>
<dbReference type="InterPro" id="IPR010563">
    <property type="entry name" value="TraK_N"/>
</dbReference>
<protein>
    <submittedName>
        <fullName evidence="4">Conjugal transfer pilus assembly protein TraK</fullName>
    </submittedName>
</protein>
<feature type="domain" description="TraK N-terminal" evidence="2">
    <location>
        <begin position="32"/>
        <end position="118"/>
    </location>
</feature>
<feature type="domain" description="TraK C-terminal" evidence="3">
    <location>
        <begin position="130"/>
        <end position="238"/>
    </location>
</feature>
<evidence type="ECO:0000256" key="1">
    <source>
        <dbReference type="SAM" id="SignalP"/>
    </source>
</evidence>
<keyword evidence="5" id="KW-1185">Reference proteome</keyword>
<feature type="signal peptide" evidence="1">
    <location>
        <begin position="1"/>
        <end position="21"/>
    </location>
</feature>